<dbReference type="STRING" id="1237149.C900_03071"/>
<dbReference type="EMBL" id="AMZN01000045">
    <property type="protein sequence ID" value="ELR71107.1"/>
    <property type="molecule type" value="Genomic_DNA"/>
</dbReference>
<keyword evidence="3" id="KW-1185">Reference proteome</keyword>
<proteinExistence type="predicted"/>
<gene>
    <name evidence="2" type="ORF">C900_03071</name>
</gene>
<dbReference type="Proteomes" id="UP000011135">
    <property type="component" value="Unassembled WGS sequence"/>
</dbReference>
<evidence type="ECO:0000313" key="3">
    <source>
        <dbReference type="Proteomes" id="UP000011135"/>
    </source>
</evidence>
<dbReference type="Pfam" id="PF00550">
    <property type="entry name" value="PP-binding"/>
    <property type="match status" value="1"/>
</dbReference>
<dbReference type="SUPFAM" id="SSF47336">
    <property type="entry name" value="ACP-like"/>
    <property type="match status" value="1"/>
</dbReference>
<organism evidence="2 3">
    <name type="scientific">Fulvivirga imtechensis AK7</name>
    <dbReference type="NCBI Taxonomy" id="1237149"/>
    <lineage>
        <taxon>Bacteria</taxon>
        <taxon>Pseudomonadati</taxon>
        <taxon>Bacteroidota</taxon>
        <taxon>Cytophagia</taxon>
        <taxon>Cytophagales</taxon>
        <taxon>Fulvivirgaceae</taxon>
        <taxon>Fulvivirga</taxon>
    </lineage>
</organism>
<dbReference type="Gene3D" id="1.10.1200.10">
    <property type="entry name" value="ACP-like"/>
    <property type="match status" value="1"/>
</dbReference>
<dbReference type="PROSITE" id="PS50075">
    <property type="entry name" value="CARRIER"/>
    <property type="match status" value="1"/>
</dbReference>
<feature type="domain" description="Carrier" evidence="1">
    <location>
        <begin position="1"/>
        <end position="80"/>
    </location>
</feature>
<dbReference type="eggNOG" id="COG0236">
    <property type="taxonomic scope" value="Bacteria"/>
</dbReference>
<reference evidence="2 3" key="1">
    <citation type="submission" date="2012-12" db="EMBL/GenBank/DDBJ databases">
        <title>Genome assembly of Fulvivirga imtechensis AK7.</title>
        <authorList>
            <person name="Nupur N."/>
            <person name="Khatri I."/>
            <person name="Kumar R."/>
            <person name="Subramanian S."/>
            <person name="Pinnaka A."/>
        </authorList>
    </citation>
    <scope>NUCLEOTIDE SEQUENCE [LARGE SCALE GENOMIC DNA]</scope>
    <source>
        <strain evidence="2 3">AK7</strain>
    </source>
</reference>
<protein>
    <recommendedName>
        <fullName evidence="1">Carrier domain-containing protein</fullName>
    </recommendedName>
</protein>
<comment type="caution">
    <text evidence="2">The sequence shown here is derived from an EMBL/GenBank/DDBJ whole genome shotgun (WGS) entry which is preliminary data.</text>
</comment>
<dbReference type="InterPro" id="IPR036736">
    <property type="entry name" value="ACP-like_sf"/>
</dbReference>
<name>L8JV11_9BACT</name>
<sequence>MNEEEIKNTIFHLLMNIAPDTEPGQLQPNDNIRQTLAIDSFDYLQFIVAMDKAFGMETPEEDYGKIETLDSLMNYIGEHQHSHG</sequence>
<evidence type="ECO:0000313" key="2">
    <source>
        <dbReference type="EMBL" id="ELR71107.1"/>
    </source>
</evidence>
<dbReference type="AlphaFoldDB" id="L8JV11"/>
<dbReference type="RefSeq" id="WP_009580417.1">
    <property type="nucleotide sequence ID" value="NZ_AMZN01000045.1"/>
</dbReference>
<accession>L8JV11</accession>
<dbReference type="OrthoDB" id="9810922at2"/>
<evidence type="ECO:0000259" key="1">
    <source>
        <dbReference type="PROSITE" id="PS50075"/>
    </source>
</evidence>
<dbReference type="InterPro" id="IPR009081">
    <property type="entry name" value="PP-bd_ACP"/>
</dbReference>